<keyword evidence="2" id="KW-1185">Reference proteome</keyword>
<organism evidence="1 2">
    <name type="scientific">Rhizobium bangladeshense</name>
    <dbReference type="NCBI Taxonomy" id="1138189"/>
    <lineage>
        <taxon>Bacteria</taxon>
        <taxon>Pseudomonadati</taxon>
        <taxon>Pseudomonadota</taxon>
        <taxon>Alphaproteobacteria</taxon>
        <taxon>Hyphomicrobiales</taxon>
        <taxon>Rhizobiaceae</taxon>
        <taxon>Rhizobium/Agrobacterium group</taxon>
        <taxon>Rhizobium</taxon>
    </lineage>
</organism>
<dbReference type="RefSeq" id="WP_207609505.1">
    <property type="nucleotide sequence ID" value="NZ_CP071622.1"/>
</dbReference>
<evidence type="ECO:0000313" key="2">
    <source>
        <dbReference type="Proteomes" id="UP000720124"/>
    </source>
</evidence>
<dbReference type="EMBL" id="JABTXI010000005">
    <property type="protein sequence ID" value="MBY3591320.1"/>
    <property type="molecule type" value="Genomic_DNA"/>
</dbReference>
<sequence>MTEQILLRNQMKITDGRLAPFSDAVRQAIEFVEKHGPQLMVQAYIDEWNMRAVSFQLYRNSADVLRHWHLSDPYIKAVCEHCTVEKLDVYGTPNEQVVAGLAQFLEDGRALIIRPLAGFSRF</sequence>
<protein>
    <submittedName>
        <fullName evidence="1">Uncharacterized protein</fullName>
    </submittedName>
</protein>
<comment type="caution">
    <text evidence="1">The sequence shown here is derived from an EMBL/GenBank/DDBJ whole genome shotgun (WGS) entry which is preliminary data.</text>
</comment>
<proteinExistence type="predicted"/>
<reference evidence="1 2" key="1">
    <citation type="submission" date="2020-06" db="EMBL/GenBank/DDBJ databases">
        <title>Global-level population genomics: horizontal gene transfer, symbiosis and evolution in Rhizobia.</title>
        <authorList>
            <person name="Gai Y."/>
        </authorList>
    </citation>
    <scope>NUCLEOTIDE SEQUENCE [LARGE SCALE GENOMIC DNA]</scope>
    <source>
        <strain evidence="1 2">PLR6_1b</strain>
    </source>
</reference>
<accession>A0ABS7LJB8</accession>
<dbReference type="Proteomes" id="UP000720124">
    <property type="component" value="Unassembled WGS sequence"/>
</dbReference>
<evidence type="ECO:0000313" key="1">
    <source>
        <dbReference type="EMBL" id="MBY3591320.1"/>
    </source>
</evidence>
<name>A0ABS7LJB8_9HYPH</name>
<gene>
    <name evidence="1" type="ORF">HJA87_15785</name>
</gene>